<dbReference type="InterPro" id="IPR046348">
    <property type="entry name" value="SIS_dom_sf"/>
</dbReference>
<evidence type="ECO:0000313" key="3">
    <source>
        <dbReference type="Proteomes" id="UP001498771"/>
    </source>
</evidence>
<dbReference type="PANTHER" id="PTHR38418:SF2">
    <property type="entry name" value="SUGAR ISOMERASE, KPSF_GUTQ (AFU_ORTHOLOGUE AFUA_6G08860)"/>
    <property type="match status" value="1"/>
</dbReference>
<evidence type="ECO:0000313" key="2">
    <source>
        <dbReference type="EMBL" id="KAK7206547.1"/>
    </source>
</evidence>
<dbReference type="SUPFAM" id="SSF53697">
    <property type="entry name" value="SIS domain"/>
    <property type="match status" value="1"/>
</dbReference>
<sequence>MANNLLTPPGETSPSVIMASTLTMLKSQALTLSHLSNLYTTDSPTQSSYISAIQIMHNSLLSGGKIILVGMGKSGKIADKLCATMNSLCIHATTLHPCDALHGDLGVVRPGDVLFMITASGATPEILQLLPHVPASLPRILLTCKPDSVIGRMSQAVVSAAIPHNLNEREIYGVPAPTTTTTACLAVGDAICITLAEIITAEQEERKQNFGRYHPGGAIGNTYKDEKAEAKPTYKDVMILWTEQVGQADETDELSILRAAAGRRWVCVGGKRLLRSTEIAGRSSFVSGLPIAQMKRVEARDVFDESNTTDVLLVVRDHAIVGVYEP</sequence>
<dbReference type="Proteomes" id="UP001498771">
    <property type="component" value="Unassembled WGS sequence"/>
</dbReference>
<proteinExistence type="predicted"/>
<dbReference type="PROSITE" id="PS51464">
    <property type="entry name" value="SIS"/>
    <property type="match status" value="1"/>
</dbReference>
<accession>A0ABR1F9U5</accession>
<dbReference type="EMBL" id="JBBJBU010000002">
    <property type="protein sequence ID" value="KAK7206547.1"/>
    <property type="molecule type" value="Genomic_DNA"/>
</dbReference>
<evidence type="ECO:0000259" key="1">
    <source>
        <dbReference type="PROSITE" id="PS51464"/>
    </source>
</evidence>
<reference evidence="2 3" key="1">
    <citation type="submission" date="2024-03" db="EMBL/GenBank/DDBJ databases">
        <title>Genome-scale model development and genomic sequencing of the oleaginous clade Lipomyces.</title>
        <authorList>
            <consortium name="Lawrence Berkeley National Laboratory"/>
            <person name="Czajka J.J."/>
            <person name="Han Y."/>
            <person name="Kim J."/>
            <person name="Mondo S.J."/>
            <person name="Hofstad B.A."/>
            <person name="Robles A."/>
            <person name="Haridas S."/>
            <person name="Riley R."/>
            <person name="LaButti K."/>
            <person name="Pangilinan J."/>
            <person name="Andreopoulos W."/>
            <person name="Lipzen A."/>
            <person name="Yan J."/>
            <person name="Wang M."/>
            <person name="Ng V."/>
            <person name="Grigoriev I.V."/>
            <person name="Spatafora J.W."/>
            <person name="Magnuson J.K."/>
            <person name="Baker S.E."/>
            <person name="Pomraning K.R."/>
        </authorList>
    </citation>
    <scope>NUCLEOTIDE SEQUENCE [LARGE SCALE GENOMIC DNA]</scope>
    <source>
        <strain evidence="2 3">Phaff 52-87</strain>
    </source>
</reference>
<keyword evidence="3" id="KW-1185">Reference proteome</keyword>
<dbReference type="RefSeq" id="XP_064769580.1">
    <property type="nucleotide sequence ID" value="XM_064911991.1"/>
</dbReference>
<gene>
    <name evidence="2" type="ORF">BZA70DRAFT_274523</name>
</gene>
<comment type="caution">
    <text evidence="2">The sequence shown here is derived from an EMBL/GenBank/DDBJ whole genome shotgun (WGS) entry which is preliminary data.</text>
</comment>
<dbReference type="GeneID" id="90037503"/>
<protein>
    <recommendedName>
        <fullName evidence="1">SIS domain-containing protein</fullName>
    </recommendedName>
</protein>
<dbReference type="InterPro" id="IPR001347">
    <property type="entry name" value="SIS_dom"/>
</dbReference>
<dbReference type="Gene3D" id="3.40.50.10490">
    <property type="entry name" value="Glucose-6-phosphate isomerase like protein, domain 1"/>
    <property type="match status" value="1"/>
</dbReference>
<dbReference type="Pfam" id="PF01380">
    <property type="entry name" value="SIS"/>
    <property type="match status" value="1"/>
</dbReference>
<feature type="domain" description="SIS" evidence="1">
    <location>
        <begin position="56"/>
        <end position="201"/>
    </location>
</feature>
<organism evidence="2 3">
    <name type="scientific">Myxozyma melibiosi</name>
    <dbReference type="NCBI Taxonomy" id="54550"/>
    <lineage>
        <taxon>Eukaryota</taxon>
        <taxon>Fungi</taxon>
        <taxon>Dikarya</taxon>
        <taxon>Ascomycota</taxon>
        <taxon>Saccharomycotina</taxon>
        <taxon>Lipomycetes</taxon>
        <taxon>Lipomycetales</taxon>
        <taxon>Lipomycetaceae</taxon>
        <taxon>Myxozyma</taxon>
    </lineage>
</organism>
<name>A0ABR1F9U5_9ASCO</name>
<dbReference type="PANTHER" id="PTHR38418">
    <property type="entry name" value="SUGAR ISOMERASE, KPSF/GUTQ (AFU_ORTHOLOGUE AFUA_6G08860)"/>
    <property type="match status" value="1"/>
</dbReference>